<accession>A0A8J3Z937</accession>
<name>A0A8J3Z937_9ACTN</name>
<dbReference type="InterPro" id="IPR011006">
    <property type="entry name" value="CheY-like_superfamily"/>
</dbReference>
<dbReference type="AlphaFoldDB" id="A0A8J3Z937"/>
<dbReference type="Gene3D" id="3.40.50.2300">
    <property type="match status" value="1"/>
</dbReference>
<dbReference type="RefSeq" id="WP_204002436.1">
    <property type="nucleotide sequence ID" value="NZ_BOPG01000048.1"/>
</dbReference>
<dbReference type="PANTHER" id="PTHR44591:SF3">
    <property type="entry name" value="RESPONSE REGULATORY DOMAIN-CONTAINING PROTEIN"/>
    <property type="match status" value="1"/>
</dbReference>
<feature type="domain" description="Response regulatory" evidence="3">
    <location>
        <begin position="5"/>
        <end position="121"/>
    </location>
</feature>
<dbReference type="SUPFAM" id="SSF52172">
    <property type="entry name" value="CheY-like"/>
    <property type="match status" value="1"/>
</dbReference>
<evidence type="ECO:0000259" key="3">
    <source>
        <dbReference type="PROSITE" id="PS50110"/>
    </source>
</evidence>
<evidence type="ECO:0000256" key="1">
    <source>
        <dbReference type="ARBA" id="ARBA00022553"/>
    </source>
</evidence>
<reference evidence="4" key="1">
    <citation type="submission" date="2021-01" db="EMBL/GenBank/DDBJ databases">
        <title>Whole genome shotgun sequence of Virgisporangium aurantiacum NBRC 16421.</title>
        <authorList>
            <person name="Komaki H."/>
            <person name="Tamura T."/>
        </authorList>
    </citation>
    <scope>NUCLEOTIDE SEQUENCE</scope>
    <source>
        <strain evidence="4">NBRC 16421</strain>
    </source>
</reference>
<sequence length="124" mass="12959">MGDPVILAVDDEADLCILMDRILSRRGYAVTTAGGVTAALDALATMPAAPDLLITDINMPDGRGIDLAERVHEKVGDVPVLYVSGHSRAHAQSAGNVPPDCAMLEKPFLPDQLAEAVKQALSGV</sequence>
<dbReference type="GO" id="GO:0000160">
    <property type="term" value="P:phosphorelay signal transduction system"/>
    <property type="evidence" value="ECO:0007669"/>
    <property type="project" value="InterPro"/>
</dbReference>
<feature type="modified residue" description="4-aspartylphosphate" evidence="2">
    <location>
        <position position="56"/>
    </location>
</feature>
<keyword evidence="5" id="KW-1185">Reference proteome</keyword>
<protein>
    <recommendedName>
        <fullName evidence="3">Response regulatory domain-containing protein</fullName>
    </recommendedName>
</protein>
<dbReference type="Proteomes" id="UP000612585">
    <property type="component" value="Unassembled WGS sequence"/>
</dbReference>
<gene>
    <name evidence="4" type="ORF">Vau01_071550</name>
</gene>
<dbReference type="InterPro" id="IPR050595">
    <property type="entry name" value="Bact_response_regulator"/>
</dbReference>
<dbReference type="Pfam" id="PF00072">
    <property type="entry name" value="Response_reg"/>
    <property type="match status" value="1"/>
</dbReference>
<evidence type="ECO:0000313" key="4">
    <source>
        <dbReference type="EMBL" id="GIJ59639.1"/>
    </source>
</evidence>
<evidence type="ECO:0000256" key="2">
    <source>
        <dbReference type="PROSITE-ProRule" id="PRU00169"/>
    </source>
</evidence>
<dbReference type="PANTHER" id="PTHR44591">
    <property type="entry name" value="STRESS RESPONSE REGULATOR PROTEIN 1"/>
    <property type="match status" value="1"/>
</dbReference>
<comment type="caution">
    <text evidence="4">The sequence shown here is derived from an EMBL/GenBank/DDBJ whole genome shotgun (WGS) entry which is preliminary data.</text>
</comment>
<dbReference type="InterPro" id="IPR001789">
    <property type="entry name" value="Sig_transdc_resp-reg_receiver"/>
</dbReference>
<keyword evidence="1 2" id="KW-0597">Phosphoprotein</keyword>
<dbReference type="SMART" id="SM00448">
    <property type="entry name" value="REC"/>
    <property type="match status" value="1"/>
</dbReference>
<dbReference type="PROSITE" id="PS50110">
    <property type="entry name" value="RESPONSE_REGULATORY"/>
    <property type="match status" value="1"/>
</dbReference>
<proteinExistence type="predicted"/>
<dbReference type="EMBL" id="BOPG01000048">
    <property type="protein sequence ID" value="GIJ59639.1"/>
    <property type="molecule type" value="Genomic_DNA"/>
</dbReference>
<evidence type="ECO:0000313" key="5">
    <source>
        <dbReference type="Proteomes" id="UP000612585"/>
    </source>
</evidence>
<organism evidence="4 5">
    <name type="scientific">Virgisporangium aurantiacum</name>
    <dbReference type="NCBI Taxonomy" id="175570"/>
    <lineage>
        <taxon>Bacteria</taxon>
        <taxon>Bacillati</taxon>
        <taxon>Actinomycetota</taxon>
        <taxon>Actinomycetes</taxon>
        <taxon>Micromonosporales</taxon>
        <taxon>Micromonosporaceae</taxon>
        <taxon>Virgisporangium</taxon>
    </lineage>
</organism>